<comment type="subcellular location">
    <subcellularLocation>
        <location evidence="1">Cell membrane</location>
        <topology evidence="1">Multi-pass membrane protein</topology>
    </subcellularLocation>
</comment>
<dbReference type="EMBL" id="GL349448">
    <property type="protein sequence ID" value="KNC47827.1"/>
    <property type="molecule type" value="Genomic_DNA"/>
</dbReference>
<feature type="transmembrane region" description="Helical" evidence="7">
    <location>
        <begin position="116"/>
        <end position="134"/>
    </location>
</feature>
<dbReference type="PANTHER" id="PTHR36561">
    <property type="entry name" value="HAEMOLYSIN-III RELATED-RELATED"/>
    <property type="match status" value="1"/>
</dbReference>
<organism evidence="8 9">
    <name type="scientific">Thecamonas trahens ATCC 50062</name>
    <dbReference type="NCBI Taxonomy" id="461836"/>
    <lineage>
        <taxon>Eukaryota</taxon>
        <taxon>Apusozoa</taxon>
        <taxon>Apusomonadida</taxon>
        <taxon>Apusomonadidae</taxon>
        <taxon>Thecamonas</taxon>
    </lineage>
</organism>
<sequence length="200" mass="21040">MLGWLPVVTNAAALPSIVHGYREGLAVETMVLVGALVTSIGYHVARTMSARVLGLTPVQWRVADIYVAHVMFVLMAIHLHGLARGLRRLLLAVLPGTIGVAFAVIGISPIFLLTVVMPAVGSVAVRAAMSGGLAGMGVDAAAFRRAMAPSVVSGAALALSGIFPQHYDVWHSLWHCAAGLASYRIFVARRVPKRSGRSSP</sequence>
<feature type="non-terminal residue" evidence="8">
    <location>
        <position position="1"/>
    </location>
</feature>
<accession>A0A0L0D615</accession>
<comment type="similarity">
    <text evidence="2">Belongs to the TMEM8 family.</text>
</comment>
<evidence type="ECO:0000256" key="5">
    <source>
        <dbReference type="ARBA" id="ARBA00022989"/>
    </source>
</evidence>
<dbReference type="GeneID" id="25563620"/>
<dbReference type="RefSeq" id="XP_013759305.1">
    <property type="nucleotide sequence ID" value="XM_013903851.1"/>
</dbReference>
<keyword evidence="5 7" id="KW-1133">Transmembrane helix</keyword>
<dbReference type="Proteomes" id="UP000054408">
    <property type="component" value="Unassembled WGS sequence"/>
</dbReference>
<keyword evidence="9" id="KW-1185">Reference proteome</keyword>
<feature type="transmembrane region" description="Helical" evidence="7">
    <location>
        <begin position="65"/>
        <end position="82"/>
    </location>
</feature>
<evidence type="ECO:0000256" key="4">
    <source>
        <dbReference type="ARBA" id="ARBA00022692"/>
    </source>
</evidence>
<keyword evidence="3" id="KW-1003">Cell membrane</keyword>
<evidence type="ECO:0000256" key="1">
    <source>
        <dbReference type="ARBA" id="ARBA00004651"/>
    </source>
</evidence>
<evidence type="ECO:0000313" key="8">
    <source>
        <dbReference type="EMBL" id="KNC47827.1"/>
    </source>
</evidence>
<evidence type="ECO:0000256" key="6">
    <source>
        <dbReference type="ARBA" id="ARBA00023136"/>
    </source>
</evidence>
<protein>
    <submittedName>
        <fullName evidence="8">Uncharacterized protein</fullName>
    </submittedName>
</protein>
<dbReference type="GO" id="GO:0005886">
    <property type="term" value="C:plasma membrane"/>
    <property type="evidence" value="ECO:0007669"/>
    <property type="project" value="UniProtKB-SubCell"/>
</dbReference>
<proteinExistence type="inferred from homology"/>
<reference evidence="8 9" key="1">
    <citation type="submission" date="2010-05" db="EMBL/GenBank/DDBJ databases">
        <title>The Genome Sequence of Thecamonas trahens ATCC 50062.</title>
        <authorList>
            <consortium name="The Broad Institute Genome Sequencing Platform"/>
            <person name="Russ C."/>
            <person name="Cuomo C."/>
            <person name="Shea T."/>
            <person name="Young S.K."/>
            <person name="Zeng Q."/>
            <person name="Koehrsen M."/>
            <person name="Haas B."/>
            <person name="Borodovsky M."/>
            <person name="Guigo R."/>
            <person name="Alvarado L."/>
            <person name="Berlin A."/>
            <person name="Bochicchio J."/>
            <person name="Borenstein D."/>
            <person name="Chapman S."/>
            <person name="Chen Z."/>
            <person name="Freedman E."/>
            <person name="Gellesch M."/>
            <person name="Goldberg J."/>
            <person name="Griggs A."/>
            <person name="Gujja S."/>
            <person name="Heilman E."/>
            <person name="Heiman D."/>
            <person name="Hepburn T."/>
            <person name="Howarth C."/>
            <person name="Jen D."/>
            <person name="Larson L."/>
            <person name="Mehta T."/>
            <person name="Park D."/>
            <person name="Pearson M."/>
            <person name="Roberts A."/>
            <person name="Saif S."/>
            <person name="Shenoy N."/>
            <person name="Sisk P."/>
            <person name="Stolte C."/>
            <person name="Sykes S."/>
            <person name="Thomson T."/>
            <person name="Walk T."/>
            <person name="White J."/>
            <person name="Yandava C."/>
            <person name="Burger G."/>
            <person name="Gray M.W."/>
            <person name="Holland P.W.H."/>
            <person name="King N."/>
            <person name="Lang F.B.F."/>
            <person name="Roger A.J."/>
            <person name="Ruiz-Trillo I."/>
            <person name="Lander E."/>
            <person name="Nusbaum C."/>
        </authorList>
    </citation>
    <scope>NUCLEOTIDE SEQUENCE [LARGE SCALE GENOMIC DNA]</scope>
    <source>
        <strain evidence="8 9">ATCC 50062</strain>
    </source>
</reference>
<keyword evidence="6 7" id="KW-0472">Membrane</keyword>
<evidence type="ECO:0000256" key="3">
    <source>
        <dbReference type="ARBA" id="ARBA00022475"/>
    </source>
</evidence>
<dbReference type="PANTHER" id="PTHR36561:SF2">
    <property type="entry name" value="HAEMOLYSIN-III RELATED"/>
    <property type="match status" value="1"/>
</dbReference>
<name>A0A0L0D615_THETB</name>
<evidence type="ECO:0000313" key="9">
    <source>
        <dbReference type="Proteomes" id="UP000054408"/>
    </source>
</evidence>
<feature type="transmembrane region" description="Helical" evidence="7">
    <location>
        <begin position="89"/>
        <end position="110"/>
    </location>
</feature>
<dbReference type="AlphaFoldDB" id="A0A0L0D615"/>
<keyword evidence="4 7" id="KW-0812">Transmembrane</keyword>
<dbReference type="Pfam" id="PF12036">
    <property type="entry name" value="DUF3522"/>
    <property type="match status" value="1"/>
</dbReference>
<gene>
    <name evidence="8" type="ORF">AMSG_04056</name>
</gene>
<evidence type="ECO:0000256" key="7">
    <source>
        <dbReference type="SAM" id="Phobius"/>
    </source>
</evidence>
<dbReference type="InterPro" id="IPR021910">
    <property type="entry name" value="NGX6/PGAP6/MYMK"/>
</dbReference>
<evidence type="ECO:0000256" key="2">
    <source>
        <dbReference type="ARBA" id="ARBA00005542"/>
    </source>
</evidence>